<evidence type="ECO:0000256" key="6">
    <source>
        <dbReference type="ARBA" id="ARBA00022729"/>
    </source>
</evidence>
<evidence type="ECO:0000256" key="18">
    <source>
        <dbReference type="SAM" id="SignalP"/>
    </source>
</evidence>
<accession>A0AA39VI22</accession>
<keyword evidence="3" id="KW-0597">Phosphoprotein</keyword>
<dbReference type="Pfam" id="PF11883">
    <property type="entry name" value="DUF3403"/>
    <property type="match status" value="1"/>
</dbReference>
<feature type="binding site" evidence="15">
    <location>
        <position position="379"/>
    </location>
    <ligand>
        <name>ATP</name>
        <dbReference type="ChEBI" id="CHEBI:30616"/>
    </ligand>
</feature>
<dbReference type="InterPro" id="IPR011009">
    <property type="entry name" value="Kinase-like_dom_sf"/>
</dbReference>
<evidence type="ECO:0000256" key="17">
    <source>
        <dbReference type="SAM" id="Phobius"/>
    </source>
</evidence>
<evidence type="ECO:0000256" key="12">
    <source>
        <dbReference type="ARBA" id="ARBA00023136"/>
    </source>
</evidence>
<protein>
    <recommendedName>
        <fullName evidence="19">Protein kinase domain-containing protein</fullName>
    </recommendedName>
</protein>
<gene>
    <name evidence="20" type="ORF">LWI29_023269</name>
</gene>
<dbReference type="Proteomes" id="UP001168877">
    <property type="component" value="Unassembled WGS sequence"/>
</dbReference>
<dbReference type="PANTHER" id="PTHR27002:SF1104">
    <property type="entry name" value="CYSTEINE-RICH RECEPTOR-LIKE PROTEIN KINASE 27-RELATED"/>
    <property type="match status" value="1"/>
</dbReference>
<evidence type="ECO:0000256" key="7">
    <source>
        <dbReference type="ARBA" id="ARBA00022737"/>
    </source>
</evidence>
<name>A0AA39VI22_ACESA</name>
<sequence length="676" mass="75279">MRPTMATVVLMLNSYSFTLALPQQPAFFYGTRTDLSKQITVRTDSDQSKSKSVPWSVDDSSITETWKLWCDEQAAELMDPALTQSCDPTELLKYIHIGLLCVQGDPANRPPMSSVVFMLANDSMKLPKPTQPAFFVGRVVVRSDQSSSDVKTWKLWCDEQAAELMDPALTQSCDPTELLKYIHIGLLCVQGDPANRPPMSSVVFMLANDNITLPKPTQPAFFVGRVVVRSDDQSSSDVKVCTINEVTLSNVSPRYIPPPPPSSPPQTNTTTATERGSGGGGIATAIVVIIVFSTIIIITVFVALLCVLVRRRRNRKQKISSKQRRENADETETVESLQFNFSTIKVATNDFSNDNKLGQGGFGAVYKGILSDGRIIAVKRLASNSEQGELEFKNEILLVARLQHRNLVRLLGFCLEGSERLLIYEFVPNSSLDNFIFDSIKRLSLDWEKRYKIIGGIARGILYLHEDSRLRIIHRDLKASNILIDQDMNPKISDFGMARLFERDQTQADTGRVVGTFGYMAPEYVLHGNFSVKSDVFSFGVLVLEIISGQKNSSFHNGEETGDLLTFAWENWRVGTALNVIDPILRVGSSSEMMRCIHIGLLCVQENVVNRPTMASVVLMLNSYSISLPLPTKPAFFMHTTTTELDNPESTMSDQSKSRSVEYSINEVSITELDPR</sequence>
<evidence type="ECO:0000256" key="15">
    <source>
        <dbReference type="PROSITE-ProRule" id="PRU10141"/>
    </source>
</evidence>
<dbReference type="GO" id="GO:0005886">
    <property type="term" value="C:plasma membrane"/>
    <property type="evidence" value="ECO:0007669"/>
    <property type="project" value="TreeGrafter"/>
</dbReference>
<dbReference type="CDD" id="cd14066">
    <property type="entry name" value="STKc_IRAK"/>
    <property type="match status" value="1"/>
</dbReference>
<dbReference type="PROSITE" id="PS50011">
    <property type="entry name" value="PROTEIN_KINASE_DOM"/>
    <property type="match status" value="1"/>
</dbReference>
<feature type="transmembrane region" description="Helical" evidence="17">
    <location>
        <begin position="282"/>
        <end position="309"/>
    </location>
</feature>
<evidence type="ECO:0000256" key="10">
    <source>
        <dbReference type="ARBA" id="ARBA00022840"/>
    </source>
</evidence>
<reference evidence="20" key="2">
    <citation type="submission" date="2023-06" db="EMBL/GenBank/DDBJ databases">
        <authorList>
            <person name="Swenson N.G."/>
            <person name="Wegrzyn J.L."/>
            <person name="Mcevoy S.L."/>
        </authorList>
    </citation>
    <scope>NUCLEOTIDE SEQUENCE</scope>
    <source>
        <strain evidence="20">NS2018</strain>
        <tissue evidence="20">Leaf</tissue>
    </source>
</reference>
<keyword evidence="6 18" id="KW-0732">Signal</keyword>
<dbReference type="SUPFAM" id="SSF56112">
    <property type="entry name" value="Protein kinase-like (PK-like)"/>
    <property type="match status" value="1"/>
</dbReference>
<dbReference type="GO" id="GO:0004674">
    <property type="term" value="F:protein serine/threonine kinase activity"/>
    <property type="evidence" value="ECO:0007669"/>
    <property type="project" value="UniProtKB-KW"/>
</dbReference>
<evidence type="ECO:0000256" key="14">
    <source>
        <dbReference type="ARBA" id="ARBA00023180"/>
    </source>
</evidence>
<dbReference type="SMART" id="SM00220">
    <property type="entry name" value="S_TKc"/>
    <property type="match status" value="1"/>
</dbReference>
<dbReference type="PROSITE" id="PS00108">
    <property type="entry name" value="PROTEIN_KINASE_ST"/>
    <property type="match status" value="1"/>
</dbReference>
<evidence type="ECO:0000256" key="9">
    <source>
        <dbReference type="ARBA" id="ARBA00022777"/>
    </source>
</evidence>
<dbReference type="FunFam" id="3.30.200.20:FF:000142">
    <property type="entry name" value="Cysteine-rich receptor-like protein kinase 10"/>
    <property type="match status" value="1"/>
</dbReference>
<feature type="domain" description="Protein kinase" evidence="19">
    <location>
        <begin position="351"/>
        <end position="625"/>
    </location>
</feature>
<evidence type="ECO:0000256" key="4">
    <source>
        <dbReference type="ARBA" id="ARBA00022679"/>
    </source>
</evidence>
<feature type="compositionally biased region" description="Pro residues" evidence="16">
    <location>
        <begin position="255"/>
        <end position="264"/>
    </location>
</feature>
<keyword evidence="10 15" id="KW-0067">ATP-binding</keyword>
<keyword evidence="11 17" id="KW-1133">Transmembrane helix</keyword>
<dbReference type="InterPro" id="IPR008271">
    <property type="entry name" value="Ser/Thr_kinase_AS"/>
</dbReference>
<keyword evidence="21" id="KW-1185">Reference proteome</keyword>
<feature type="region of interest" description="Disordered" evidence="16">
    <location>
        <begin position="251"/>
        <end position="278"/>
    </location>
</feature>
<feature type="signal peptide" evidence="18">
    <location>
        <begin position="1"/>
        <end position="20"/>
    </location>
</feature>
<evidence type="ECO:0000256" key="11">
    <source>
        <dbReference type="ARBA" id="ARBA00022989"/>
    </source>
</evidence>
<dbReference type="GO" id="GO:0009737">
    <property type="term" value="P:response to abscisic acid"/>
    <property type="evidence" value="ECO:0007669"/>
    <property type="project" value="UniProtKB-ARBA"/>
</dbReference>
<evidence type="ECO:0000259" key="19">
    <source>
        <dbReference type="PROSITE" id="PS50011"/>
    </source>
</evidence>
<dbReference type="Gene3D" id="3.30.200.20">
    <property type="entry name" value="Phosphorylase Kinase, domain 1"/>
    <property type="match status" value="1"/>
</dbReference>
<keyword evidence="7" id="KW-0677">Repeat</keyword>
<dbReference type="PROSITE" id="PS00107">
    <property type="entry name" value="PROTEIN_KINASE_ATP"/>
    <property type="match status" value="1"/>
</dbReference>
<dbReference type="GO" id="GO:0005524">
    <property type="term" value="F:ATP binding"/>
    <property type="evidence" value="ECO:0007669"/>
    <property type="project" value="UniProtKB-UniRule"/>
</dbReference>
<comment type="subcellular location">
    <subcellularLocation>
        <location evidence="1">Membrane</location>
        <topology evidence="1">Single-pass membrane protein</topology>
    </subcellularLocation>
</comment>
<evidence type="ECO:0000256" key="1">
    <source>
        <dbReference type="ARBA" id="ARBA00004167"/>
    </source>
</evidence>
<feature type="chain" id="PRO_5041339913" description="Protein kinase domain-containing protein" evidence="18">
    <location>
        <begin position="21"/>
        <end position="676"/>
    </location>
</feature>
<keyword evidence="9" id="KW-0418">Kinase</keyword>
<dbReference type="EMBL" id="JAUESC010000385">
    <property type="protein sequence ID" value="KAK0579238.1"/>
    <property type="molecule type" value="Genomic_DNA"/>
</dbReference>
<evidence type="ECO:0000256" key="16">
    <source>
        <dbReference type="SAM" id="MobiDB-lite"/>
    </source>
</evidence>
<proteinExistence type="predicted"/>
<keyword evidence="14" id="KW-0325">Glycoprotein</keyword>
<dbReference type="InterPro" id="IPR021820">
    <property type="entry name" value="S-locus_recpt_kinase_C"/>
</dbReference>
<organism evidence="20 21">
    <name type="scientific">Acer saccharum</name>
    <name type="common">Sugar maple</name>
    <dbReference type="NCBI Taxonomy" id="4024"/>
    <lineage>
        <taxon>Eukaryota</taxon>
        <taxon>Viridiplantae</taxon>
        <taxon>Streptophyta</taxon>
        <taxon>Embryophyta</taxon>
        <taxon>Tracheophyta</taxon>
        <taxon>Spermatophyta</taxon>
        <taxon>Magnoliopsida</taxon>
        <taxon>eudicotyledons</taxon>
        <taxon>Gunneridae</taxon>
        <taxon>Pentapetalae</taxon>
        <taxon>rosids</taxon>
        <taxon>malvids</taxon>
        <taxon>Sapindales</taxon>
        <taxon>Sapindaceae</taxon>
        <taxon>Hippocastanoideae</taxon>
        <taxon>Acereae</taxon>
        <taxon>Acer</taxon>
    </lineage>
</organism>
<keyword evidence="13" id="KW-0675">Receptor</keyword>
<evidence type="ECO:0000256" key="2">
    <source>
        <dbReference type="ARBA" id="ARBA00022527"/>
    </source>
</evidence>
<dbReference type="AlphaFoldDB" id="A0AA39VI22"/>
<keyword evidence="5 17" id="KW-0812">Transmembrane</keyword>
<evidence type="ECO:0000256" key="13">
    <source>
        <dbReference type="ARBA" id="ARBA00023170"/>
    </source>
</evidence>
<dbReference type="Gene3D" id="1.10.510.10">
    <property type="entry name" value="Transferase(Phosphotransferase) domain 1"/>
    <property type="match status" value="3"/>
</dbReference>
<keyword evidence="4" id="KW-0808">Transferase</keyword>
<comment type="caution">
    <text evidence="20">The sequence shown here is derived from an EMBL/GenBank/DDBJ whole genome shotgun (WGS) entry which is preliminary data.</text>
</comment>
<dbReference type="PANTHER" id="PTHR27002">
    <property type="entry name" value="RECEPTOR-LIKE SERINE/THREONINE-PROTEIN KINASE SD1-8"/>
    <property type="match status" value="1"/>
</dbReference>
<evidence type="ECO:0000256" key="5">
    <source>
        <dbReference type="ARBA" id="ARBA00022692"/>
    </source>
</evidence>
<keyword evidence="8 15" id="KW-0547">Nucleotide-binding</keyword>
<evidence type="ECO:0000256" key="3">
    <source>
        <dbReference type="ARBA" id="ARBA00022553"/>
    </source>
</evidence>
<evidence type="ECO:0000313" key="21">
    <source>
        <dbReference type="Proteomes" id="UP001168877"/>
    </source>
</evidence>
<evidence type="ECO:0000256" key="8">
    <source>
        <dbReference type="ARBA" id="ARBA00022741"/>
    </source>
</evidence>
<dbReference type="InterPro" id="IPR000719">
    <property type="entry name" value="Prot_kinase_dom"/>
</dbReference>
<keyword evidence="2" id="KW-0723">Serine/threonine-protein kinase</keyword>
<dbReference type="FunFam" id="1.10.510.10:FF:000343">
    <property type="entry name" value="Cysteine-rich receptor-like protein kinase 28"/>
    <property type="match status" value="1"/>
</dbReference>
<reference evidence="20" key="1">
    <citation type="journal article" date="2022" name="Plant J.">
        <title>Strategies of tolerance reflected in two North American maple genomes.</title>
        <authorList>
            <person name="McEvoy S.L."/>
            <person name="Sezen U.U."/>
            <person name="Trouern-Trend A."/>
            <person name="McMahon S.M."/>
            <person name="Schaberg P.G."/>
            <person name="Yang J."/>
            <person name="Wegrzyn J.L."/>
            <person name="Swenson N.G."/>
        </authorList>
    </citation>
    <scope>NUCLEOTIDE SEQUENCE</scope>
    <source>
        <strain evidence="20">NS2018</strain>
    </source>
</reference>
<dbReference type="InterPro" id="IPR017441">
    <property type="entry name" value="Protein_kinase_ATP_BS"/>
</dbReference>
<evidence type="ECO:0000313" key="20">
    <source>
        <dbReference type="EMBL" id="KAK0579238.1"/>
    </source>
</evidence>
<dbReference type="Pfam" id="PF00069">
    <property type="entry name" value="Pkinase"/>
    <property type="match status" value="1"/>
</dbReference>
<keyword evidence="12 17" id="KW-0472">Membrane</keyword>